<evidence type="ECO:0000256" key="1">
    <source>
        <dbReference type="ARBA" id="ARBA00010422"/>
    </source>
</evidence>
<dbReference type="PANTHER" id="PTHR35154">
    <property type="entry name" value="GBP PROTEIN"/>
    <property type="match status" value="1"/>
</dbReference>
<dbReference type="EMBL" id="KK116053">
    <property type="protein sequence ID" value="KFM66679.1"/>
    <property type="molecule type" value="Genomic_DNA"/>
</dbReference>
<dbReference type="PANTHER" id="PTHR35154:SF3">
    <property type="entry name" value="GBP PROTEIN"/>
    <property type="match status" value="1"/>
</dbReference>
<evidence type="ECO:0000313" key="2">
    <source>
        <dbReference type="EMBL" id="KFM66679.1"/>
    </source>
</evidence>
<reference evidence="2 3" key="1">
    <citation type="submission" date="2013-11" db="EMBL/GenBank/DDBJ databases">
        <title>Genome sequencing of Stegodyphus mimosarum.</title>
        <authorList>
            <person name="Bechsgaard J."/>
        </authorList>
    </citation>
    <scope>NUCLEOTIDE SEQUENCE [LARGE SCALE GENOMIC DNA]</scope>
</reference>
<dbReference type="Proteomes" id="UP000054359">
    <property type="component" value="Unassembled WGS sequence"/>
</dbReference>
<name>A0A087TNJ0_STEMI</name>
<dbReference type="OMA" id="QQPCHVC"/>
<keyword evidence="3" id="KW-1185">Reference proteome</keyword>
<feature type="non-terminal residue" evidence="2">
    <location>
        <position position="145"/>
    </location>
</feature>
<organism evidence="2 3">
    <name type="scientific">Stegodyphus mimosarum</name>
    <name type="common">African social velvet spider</name>
    <dbReference type="NCBI Taxonomy" id="407821"/>
    <lineage>
        <taxon>Eukaryota</taxon>
        <taxon>Metazoa</taxon>
        <taxon>Ecdysozoa</taxon>
        <taxon>Arthropoda</taxon>
        <taxon>Chelicerata</taxon>
        <taxon>Arachnida</taxon>
        <taxon>Araneae</taxon>
        <taxon>Araneomorphae</taxon>
        <taxon>Entelegynae</taxon>
        <taxon>Eresoidea</taxon>
        <taxon>Eresidae</taxon>
        <taxon>Stegodyphus</taxon>
    </lineage>
</organism>
<protein>
    <submittedName>
        <fullName evidence="2">Uncharacterized protein</fullName>
    </submittedName>
</protein>
<dbReference type="GO" id="GO:0005737">
    <property type="term" value="C:cytoplasm"/>
    <property type="evidence" value="ECO:0007669"/>
    <property type="project" value="TreeGrafter"/>
</dbReference>
<proteinExistence type="inferred from homology"/>
<sequence length="145" mass="16465">MPSKEDICVVPETLPANFLSPDVEGLVAAIKHNLQLKARPRHSMCSKQRRMSPYSAPVRTLCKQSMGDKENTSEHSCHSCKYCILRSKSPISDDPYEMLQVLLREGSLIKEAVKRLQLGIENERSKKTDFYDLDIDEVDINVESI</sequence>
<dbReference type="AlphaFoldDB" id="A0A087TNJ0"/>
<dbReference type="OrthoDB" id="6381246at2759"/>
<comment type="similarity">
    <text evidence="1">Belongs to the GSK-3-binding protein family.</text>
</comment>
<evidence type="ECO:0000313" key="3">
    <source>
        <dbReference type="Proteomes" id="UP000054359"/>
    </source>
</evidence>
<accession>A0A087TNJ0</accession>
<gene>
    <name evidence="2" type="ORF">X975_10843</name>
</gene>
<dbReference type="InterPro" id="IPR008014">
    <property type="entry name" value="GSK3-bd"/>
</dbReference>